<sequence>MAISNTLDSTLDAISSITEKYYFPSLADQINTSNVFLMKVRKSAIPGGVDIRQPIRYKRGVQENYAGTEVLNTSYVDKKFAAILNWRQKNFPIVISGLDDIKNNGPQ</sequence>
<name>X0UT94_9ZZZZ</name>
<dbReference type="EMBL" id="BARS01028012">
    <property type="protein sequence ID" value="GAG03498.1"/>
    <property type="molecule type" value="Genomic_DNA"/>
</dbReference>
<protein>
    <submittedName>
        <fullName evidence="1">Uncharacterized protein</fullName>
    </submittedName>
</protein>
<gene>
    <name evidence="1" type="ORF">S01H1_43944</name>
</gene>
<feature type="non-terminal residue" evidence="1">
    <location>
        <position position="107"/>
    </location>
</feature>
<accession>X0UT94</accession>
<reference evidence="1" key="1">
    <citation type="journal article" date="2014" name="Front. Microbiol.">
        <title>High frequency of phylogenetically diverse reductive dehalogenase-homologous genes in deep subseafloor sedimentary metagenomes.</title>
        <authorList>
            <person name="Kawai M."/>
            <person name="Futagami T."/>
            <person name="Toyoda A."/>
            <person name="Takaki Y."/>
            <person name="Nishi S."/>
            <person name="Hori S."/>
            <person name="Arai W."/>
            <person name="Tsubouchi T."/>
            <person name="Morono Y."/>
            <person name="Uchiyama I."/>
            <person name="Ito T."/>
            <person name="Fujiyama A."/>
            <person name="Inagaki F."/>
            <person name="Takami H."/>
        </authorList>
    </citation>
    <scope>NUCLEOTIDE SEQUENCE</scope>
    <source>
        <strain evidence="1">Expedition CK06-06</strain>
    </source>
</reference>
<proteinExistence type="predicted"/>
<comment type="caution">
    <text evidence="1">The sequence shown here is derived from an EMBL/GenBank/DDBJ whole genome shotgun (WGS) entry which is preliminary data.</text>
</comment>
<dbReference type="AlphaFoldDB" id="X0UT94"/>
<organism evidence="1">
    <name type="scientific">marine sediment metagenome</name>
    <dbReference type="NCBI Taxonomy" id="412755"/>
    <lineage>
        <taxon>unclassified sequences</taxon>
        <taxon>metagenomes</taxon>
        <taxon>ecological metagenomes</taxon>
    </lineage>
</organism>
<evidence type="ECO:0000313" key="1">
    <source>
        <dbReference type="EMBL" id="GAG03498.1"/>
    </source>
</evidence>